<reference evidence="3 4" key="1">
    <citation type="submission" date="2024-01" db="EMBL/GenBank/DDBJ databases">
        <title>New evidence supports the origin of RcGTA from prophage.</title>
        <authorList>
            <person name="Xu Y."/>
            <person name="Liu B."/>
            <person name="Chen F."/>
        </authorList>
    </citation>
    <scope>NUCLEOTIDE SEQUENCE [LARGE SCALE GENOMIC DNA]</scope>
    <source>
        <strain evidence="3 4">CBW1107-2</strain>
    </source>
</reference>
<evidence type="ECO:0000256" key="1">
    <source>
        <dbReference type="ARBA" id="ARBA00022849"/>
    </source>
</evidence>
<sequence>MPATGAAPLPRSILFLCGMNAIRSPMAEVLARKVLPQATFVASAGVRAGARDPFVDAVLAEKGLTLGNRQPQRLDEMEDAYFDLIVTLAPEAHHAALELTRSMAVDVEYWPTADPSGAAGTRDRILDAYRDVRDRIEQRIAARFAAGGP</sequence>
<gene>
    <name evidence="3" type="ORF">V1479_06810</name>
</gene>
<dbReference type="SMART" id="SM00226">
    <property type="entry name" value="LMWPc"/>
    <property type="match status" value="1"/>
</dbReference>
<proteinExistence type="predicted"/>
<dbReference type="Proteomes" id="UP001559025">
    <property type="component" value="Unassembled WGS sequence"/>
</dbReference>
<name>A0ABV3WQS1_9HYPH</name>
<feature type="domain" description="Phosphotyrosine protein phosphatase I" evidence="2">
    <location>
        <begin position="11"/>
        <end position="146"/>
    </location>
</feature>
<keyword evidence="1" id="KW-0059">Arsenical resistance</keyword>
<dbReference type="InterPro" id="IPR023485">
    <property type="entry name" value="Ptyr_pPase"/>
</dbReference>
<dbReference type="PANTHER" id="PTHR43428:SF1">
    <property type="entry name" value="ARSENATE REDUCTASE"/>
    <property type="match status" value="1"/>
</dbReference>
<organism evidence="3 4">
    <name type="scientific">Neoaquamicrobium sediminum</name>
    <dbReference type="NCBI Taxonomy" id="1849104"/>
    <lineage>
        <taxon>Bacteria</taxon>
        <taxon>Pseudomonadati</taxon>
        <taxon>Pseudomonadota</taxon>
        <taxon>Alphaproteobacteria</taxon>
        <taxon>Hyphomicrobiales</taxon>
        <taxon>Phyllobacteriaceae</taxon>
        <taxon>Neoaquamicrobium</taxon>
    </lineage>
</organism>
<evidence type="ECO:0000259" key="2">
    <source>
        <dbReference type="SMART" id="SM00226"/>
    </source>
</evidence>
<protein>
    <submittedName>
        <fullName evidence="3">Low molecular weight phosphatase family protein</fullName>
    </submittedName>
</protein>
<evidence type="ECO:0000313" key="4">
    <source>
        <dbReference type="Proteomes" id="UP001559025"/>
    </source>
</evidence>
<dbReference type="Pfam" id="PF01451">
    <property type="entry name" value="LMWPc"/>
    <property type="match status" value="1"/>
</dbReference>
<dbReference type="PANTHER" id="PTHR43428">
    <property type="entry name" value="ARSENATE REDUCTASE"/>
    <property type="match status" value="1"/>
</dbReference>
<dbReference type="InterPro" id="IPR036196">
    <property type="entry name" value="Ptyr_pPase_sf"/>
</dbReference>
<dbReference type="Gene3D" id="3.40.50.2300">
    <property type="match status" value="1"/>
</dbReference>
<keyword evidence="4" id="KW-1185">Reference proteome</keyword>
<dbReference type="SUPFAM" id="SSF52788">
    <property type="entry name" value="Phosphotyrosine protein phosphatases I"/>
    <property type="match status" value="1"/>
</dbReference>
<dbReference type="EMBL" id="JAZHFV010000002">
    <property type="protein sequence ID" value="MEX4007008.1"/>
    <property type="molecule type" value="Genomic_DNA"/>
</dbReference>
<accession>A0ABV3WQS1</accession>
<comment type="caution">
    <text evidence="3">The sequence shown here is derived from an EMBL/GenBank/DDBJ whole genome shotgun (WGS) entry which is preliminary data.</text>
</comment>
<evidence type="ECO:0000313" key="3">
    <source>
        <dbReference type="EMBL" id="MEX4007008.1"/>
    </source>
</evidence>